<protein>
    <submittedName>
        <fullName evidence="6">Pectinesterase inhibitor domain</fullName>
    </submittedName>
</protein>
<keyword evidence="1 4" id="KW-0732">Signal</keyword>
<dbReference type="OrthoDB" id="1094948at2759"/>
<evidence type="ECO:0000256" key="2">
    <source>
        <dbReference type="ARBA" id="ARBA00023157"/>
    </source>
</evidence>
<dbReference type="InterPro" id="IPR006501">
    <property type="entry name" value="Pectinesterase_inhib_dom"/>
</dbReference>
<dbReference type="PANTHER" id="PTHR36710">
    <property type="entry name" value="PECTINESTERASE INHIBITOR-LIKE"/>
    <property type="match status" value="1"/>
</dbReference>
<evidence type="ECO:0000256" key="1">
    <source>
        <dbReference type="ARBA" id="ARBA00022729"/>
    </source>
</evidence>
<dbReference type="PANTHER" id="PTHR36710:SF1">
    <property type="entry name" value="F14J9.2 PROTEIN"/>
    <property type="match status" value="1"/>
</dbReference>
<keyword evidence="7" id="KW-1185">Reference proteome</keyword>
<name>A0A8T2CA35_ARASU</name>
<sequence>MNFAPFVFLMIVLVLYIFTPHIEGVEADGPTEALINSICIENEDYGFCNKIIHEKLKTPTATIKELTSLIIYTTMAHASDTYIFIDNILRKWPGPKEMSGLKTCHAVYKRETNSFLEIRFLFSKGEYELMDEAILSTAKILEECRGDFLIPPYKEPLLEKKRVMRILITMSAVSGHMVKNEKASLISSVVTAQFFNI</sequence>
<evidence type="ECO:0000256" key="4">
    <source>
        <dbReference type="SAM" id="SignalP"/>
    </source>
</evidence>
<comment type="caution">
    <text evidence="6">The sequence shown here is derived from an EMBL/GenBank/DDBJ whole genome shotgun (WGS) entry which is preliminary data.</text>
</comment>
<accession>A0A8T2CA35</accession>
<feature type="signal peptide" evidence="4">
    <location>
        <begin position="1"/>
        <end position="24"/>
    </location>
</feature>
<evidence type="ECO:0000313" key="7">
    <source>
        <dbReference type="Proteomes" id="UP000694251"/>
    </source>
</evidence>
<dbReference type="EMBL" id="JAEFBJ010000006">
    <property type="protein sequence ID" value="KAG7596407.1"/>
    <property type="molecule type" value="Genomic_DNA"/>
</dbReference>
<evidence type="ECO:0000313" key="6">
    <source>
        <dbReference type="EMBL" id="KAG7596407.1"/>
    </source>
</evidence>
<organism evidence="6 7">
    <name type="scientific">Arabidopsis suecica</name>
    <name type="common">Swedish thale-cress</name>
    <name type="synonym">Cardaminopsis suecica</name>
    <dbReference type="NCBI Taxonomy" id="45249"/>
    <lineage>
        <taxon>Eukaryota</taxon>
        <taxon>Viridiplantae</taxon>
        <taxon>Streptophyta</taxon>
        <taxon>Embryophyta</taxon>
        <taxon>Tracheophyta</taxon>
        <taxon>Spermatophyta</taxon>
        <taxon>Magnoliopsida</taxon>
        <taxon>eudicotyledons</taxon>
        <taxon>Gunneridae</taxon>
        <taxon>Pentapetalae</taxon>
        <taxon>rosids</taxon>
        <taxon>malvids</taxon>
        <taxon>Brassicales</taxon>
        <taxon>Brassicaceae</taxon>
        <taxon>Camelineae</taxon>
        <taxon>Arabidopsis</taxon>
    </lineage>
</organism>
<dbReference type="Proteomes" id="UP000694251">
    <property type="component" value="Chromosome 6"/>
</dbReference>
<evidence type="ECO:0000256" key="3">
    <source>
        <dbReference type="ARBA" id="ARBA00038471"/>
    </source>
</evidence>
<dbReference type="AlphaFoldDB" id="A0A8T2CA35"/>
<dbReference type="GO" id="GO:0046910">
    <property type="term" value="F:pectinesterase inhibitor activity"/>
    <property type="evidence" value="ECO:0007669"/>
    <property type="project" value="InterPro"/>
</dbReference>
<gene>
    <name evidence="6" type="ORF">ISN44_As06g008680</name>
</gene>
<dbReference type="NCBIfam" id="TIGR01614">
    <property type="entry name" value="PME_inhib"/>
    <property type="match status" value="1"/>
</dbReference>
<reference evidence="6 7" key="1">
    <citation type="submission" date="2020-12" db="EMBL/GenBank/DDBJ databases">
        <title>Concerted genomic and epigenomic changes stabilize Arabidopsis allopolyploids.</title>
        <authorList>
            <person name="Chen Z."/>
        </authorList>
    </citation>
    <scope>NUCLEOTIDE SEQUENCE [LARGE SCALE GENOMIC DNA]</scope>
    <source>
        <strain evidence="6">As9502</strain>
        <tissue evidence="6">Leaf</tissue>
    </source>
</reference>
<dbReference type="InterPro" id="IPR052421">
    <property type="entry name" value="PCW_Enzyme_Inhibitor"/>
</dbReference>
<feature type="domain" description="Pectinesterase inhibitor" evidence="5">
    <location>
        <begin position="30"/>
        <end position="174"/>
    </location>
</feature>
<comment type="similarity">
    <text evidence="3">Belongs to the PMEI family.</text>
</comment>
<dbReference type="InterPro" id="IPR034086">
    <property type="entry name" value="PMEI_plant"/>
</dbReference>
<dbReference type="CDD" id="cd15797">
    <property type="entry name" value="PMEI"/>
    <property type="match status" value="1"/>
</dbReference>
<evidence type="ECO:0000259" key="5">
    <source>
        <dbReference type="SMART" id="SM00856"/>
    </source>
</evidence>
<proteinExistence type="inferred from homology"/>
<feature type="chain" id="PRO_5035766720" evidence="4">
    <location>
        <begin position="25"/>
        <end position="197"/>
    </location>
</feature>
<keyword evidence="2" id="KW-1015">Disulfide bond</keyword>
<dbReference type="SMART" id="SM00856">
    <property type="entry name" value="PMEI"/>
    <property type="match status" value="1"/>
</dbReference>